<evidence type="ECO:0008006" key="6">
    <source>
        <dbReference type="Google" id="ProtNLM"/>
    </source>
</evidence>
<feature type="transmembrane region" description="Helical" evidence="3">
    <location>
        <begin position="12"/>
        <end position="31"/>
    </location>
</feature>
<accession>E4U6Y4</accession>
<organism evidence="4 5">
    <name type="scientific">Oceanithermus profundus (strain DSM 14977 / NBRC 100410 / VKM B-2274 / 506)</name>
    <dbReference type="NCBI Taxonomy" id="670487"/>
    <lineage>
        <taxon>Bacteria</taxon>
        <taxon>Thermotogati</taxon>
        <taxon>Deinococcota</taxon>
        <taxon>Deinococci</taxon>
        <taxon>Thermales</taxon>
        <taxon>Thermaceae</taxon>
        <taxon>Oceanithermus</taxon>
    </lineage>
</organism>
<comment type="subcellular location">
    <subcellularLocation>
        <location evidence="1">Cell outer membrane</location>
    </subcellularLocation>
</comment>
<sequence precursor="true">MRRAGGFTLVELAVAGLLAAIVALMAAMLFVPSVRMWQQAQQAFAVQGDHLAVRRAFLDDVHRAVDGRVVRGELVLRRNDGRRVCYRFRAGRLERAEASRSCRSDAFAALTTLNGYAGRFEVTGPAVRLRFTRLPGDASLPEVYAVTRAAAALR</sequence>
<dbReference type="AlphaFoldDB" id="E4U6Y4"/>
<keyword evidence="3" id="KW-1133">Transmembrane helix</keyword>
<evidence type="ECO:0000313" key="4">
    <source>
        <dbReference type="EMBL" id="ADR35987.1"/>
    </source>
</evidence>
<dbReference type="GO" id="GO:0009279">
    <property type="term" value="C:cell outer membrane"/>
    <property type="evidence" value="ECO:0007669"/>
    <property type="project" value="UniProtKB-SubCell"/>
</dbReference>
<dbReference type="Proteomes" id="UP000008722">
    <property type="component" value="Chromosome"/>
</dbReference>
<dbReference type="RefSeq" id="WP_013457157.1">
    <property type="nucleotide sequence ID" value="NC_014761.1"/>
</dbReference>
<dbReference type="PROSITE" id="PS00409">
    <property type="entry name" value="PROKAR_NTER_METHYL"/>
    <property type="match status" value="1"/>
</dbReference>
<keyword evidence="3" id="KW-0472">Membrane</keyword>
<evidence type="ECO:0000313" key="5">
    <source>
        <dbReference type="Proteomes" id="UP000008722"/>
    </source>
</evidence>
<keyword evidence="2" id="KW-0998">Cell outer membrane</keyword>
<dbReference type="EMBL" id="CP002361">
    <property type="protein sequence ID" value="ADR35987.1"/>
    <property type="molecule type" value="Genomic_DNA"/>
</dbReference>
<evidence type="ECO:0000256" key="3">
    <source>
        <dbReference type="SAM" id="Phobius"/>
    </source>
</evidence>
<evidence type="ECO:0000256" key="2">
    <source>
        <dbReference type="ARBA" id="ARBA00023237"/>
    </source>
</evidence>
<dbReference type="HOGENOM" id="CLU_1702462_0_0_0"/>
<keyword evidence="5" id="KW-1185">Reference proteome</keyword>
<reference evidence="4 5" key="2">
    <citation type="journal article" date="2011" name="Stand. Genomic Sci.">
        <title>Complete genome sequence of Oceanithermus profundus type strain (506).</title>
        <authorList>
            <person name="Pati A."/>
            <person name="Zhang X."/>
            <person name="Lapidus A."/>
            <person name="Nolan M."/>
            <person name="Lucas S."/>
            <person name="Del Rio T.G."/>
            <person name="Tice H."/>
            <person name="Cheng J.F."/>
            <person name="Tapia R."/>
            <person name="Han C."/>
            <person name="Goodwin L."/>
            <person name="Pitluck S."/>
            <person name="Liolios K."/>
            <person name="Pagani I."/>
            <person name="Ivanova N."/>
            <person name="Mavromatis K."/>
            <person name="Chen A."/>
            <person name="Palaniappan K."/>
            <person name="Hauser L."/>
            <person name="Jeffries C.D."/>
            <person name="Brambilla E.M."/>
            <person name="Rohl A."/>
            <person name="Mwirichia R."/>
            <person name="Rohde M."/>
            <person name="Tindall B.J."/>
            <person name="Sikorski J."/>
            <person name="Wirth R."/>
            <person name="Goker M."/>
            <person name="Woyke T."/>
            <person name="Detter J.C."/>
            <person name="Bristow J."/>
            <person name="Eisen J.A."/>
            <person name="Markowitz V."/>
            <person name="Hugenholtz P."/>
            <person name="Kyrpides N.C."/>
            <person name="Klenk H.P."/>
            <person name="Land M."/>
        </authorList>
    </citation>
    <scope>NUCLEOTIDE SEQUENCE [LARGE SCALE GENOMIC DNA]</scope>
    <source>
        <strain evidence="5">DSM 14977 / NBRC 100410 / VKM B-2274 / 506</strain>
    </source>
</reference>
<reference evidence="5" key="1">
    <citation type="submission" date="2010-11" db="EMBL/GenBank/DDBJ databases">
        <title>The complete sequence of chromosome of Oceanithermus profundus DSM 14977.</title>
        <authorList>
            <consortium name="US DOE Joint Genome Institute (JGI-PGF)"/>
            <person name="Lucas S."/>
            <person name="Copeland A."/>
            <person name="Lapidus A."/>
            <person name="Bruce D."/>
            <person name="Goodwin L."/>
            <person name="Pitluck S."/>
            <person name="Kyrpides N."/>
            <person name="Mavromatis K."/>
            <person name="Pagani I."/>
            <person name="Ivanova N."/>
            <person name="Zhang X."/>
            <person name="Brettin T."/>
            <person name="Detter J.C."/>
            <person name="Tapia R."/>
            <person name="Han C."/>
            <person name="Land M."/>
            <person name="Hauser L."/>
            <person name="Markowitz V."/>
            <person name="Cheng J.-F."/>
            <person name="Hugenholtz P."/>
            <person name="Woyke T."/>
            <person name="Wu D."/>
            <person name="Tindall B."/>
            <person name="Faehnrich R."/>
            <person name="Brambilla E."/>
            <person name="Klenk H.-P."/>
            <person name="Eisen J.A."/>
        </authorList>
    </citation>
    <scope>NUCLEOTIDE SEQUENCE [LARGE SCALE GENOMIC DNA]</scope>
    <source>
        <strain evidence="5">DSM 14977 / NBRC 100410 / VKM B-2274 / 506</strain>
    </source>
</reference>
<proteinExistence type="predicted"/>
<protein>
    <recommendedName>
        <fullName evidence="6">Prepilin-type N-terminal cleavage/methylation domain-containing protein</fullName>
    </recommendedName>
</protein>
<dbReference type="OrthoDB" id="9849136at2"/>
<gene>
    <name evidence="4" type="ordered locus">Ocepr_0529</name>
</gene>
<dbReference type="InterPro" id="IPR012902">
    <property type="entry name" value="N_methyl_site"/>
</dbReference>
<dbReference type="KEGG" id="opr:Ocepr_0529"/>
<evidence type="ECO:0000256" key="1">
    <source>
        <dbReference type="ARBA" id="ARBA00004442"/>
    </source>
</evidence>
<name>E4U6Y4_OCEP5</name>
<keyword evidence="3" id="KW-0812">Transmembrane</keyword>
<dbReference type="eggNOG" id="ENOG5033M7Q">
    <property type="taxonomic scope" value="Bacteria"/>
</dbReference>
<dbReference type="STRING" id="670487.Ocepr_0529"/>